<sequence>MIEAMRSVGDLGIHRNVSLQVIYASSVMMIMGTGVIYPVLPVIAQSLEVPRSQIGLILTVFTLPSIFLAPVIGMLADLKGRKVVLSSCLLLYGVAGLGITFVDSFSSVL</sequence>
<feature type="non-terminal residue" evidence="8">
    <location>
        <position position="109"/>
    </location>
</feature>
<dbReference type="AlphaFoldDB" id="A0A382H3W9"/>
<dbReference type="InterPro" id="IPR036259">
    <property type="entry name" value="MFS_trans_sf"/>
</dbReference>
<comment type="subcellular location">
    <subcellularLocation>
        <location evidence="1">Cell membrane</location>
        <topology evidence="1">Multi-pass membrane protein</topology>
    </subcellularLocation>
</comment>
<accession>A0A382H3W9</accession>
<evidence type="ECO:0000256" key="3">
    <source>
        <dbReference type="ARBA" id="ARBA00022692"/>
    </source>
</evidence>
<dbReference type="PANTHER" id="PTHR43124">
    <property type="entry name" value="PURINE EFFLUX PUMP PBUE"/>
    <property type="match status" value="1"/>
</dbReference>
<reference evidence="8" key="1">
    <citation type="submission" date="2018-05" db="EMBL/GenBank/DDBJ databases">
        <authorList>
            <person name="Lanie J.A."/>
            <person name="Ng W.-L."/>
            <person name="Kazmierczak K.M."/>
            <person name="Andrzejewski T.M."/>
            <person name="Davidsen T.M."/>
            <person name="Wayne K.J."/>
            <person name="Tettelin H."/>
            <person name="Glass J.I."/>
            <person name="Rusch D."/>
            <person name="Podicherti R."/>
            <person name="Tsui H.-C.T."/>
            <person name="Winkler M.E."/>
        </authorList>
    </citation>
    <scope>NUCLEOTIDE SEQUENCE</scope>
</reference>
<protein>
    <recommendedName>
        <fullName evidence="7">Major facilitator superfamily (MFS) profile domain-containing protein</fullName>
    </recommendedName>
</protein>
<keyword evidence="4 6" id="KW-1133">Transmembrane helix</keyword>
<feature type="transmembrane region" description="Helical" evidence="6">
    <location>
        <begin position="83"/>
        <end position="102"/>
    </location>
</feature>
<keyword evidence="3 6" id="KW-0812">Transmembrane</keyword>
<dbReference type="GO" id="GO:0005886">
    <property type="term" value="C:plasma membrane"/>
    <property type="evidence" value="ECO:0007669"/>
    <property type="project" value="UniProtKB-SubCell"/>
</dbReference>
<dbReference type="InterPro" id="IPR050189">
    <property type="entry name" value="MFS_Efflux_Transporters"/>
</dbReference>
<dbReference type="PROSITE" id="PS50850">
    <property type="entry name" value="MFS"/>
    <property type="match status" value="1"/>
</dbReference>
<evidence type="ECO:0000256" key="6">
    <source>
        <dbReference type="SAM" id="Phobius"/>
    </source>
</evidence>
<proteinExistence type="predicted"/>
<evidence type="ECO:0000256" key="2">
    <source>
        <dbReference type="ARBA" id="ARBA00022475"/>
    </source>
</evidence>
<evidence type="ECO:0000256" key="4">
    <source>
        <dbReference type="ARBA" id="ARBA00022989"/>
    </source>
</evidence>
<evidence type="ECO:0000256" key="5">
    <source>
        <dbReference type="ARBA" id="ARBA00023136"/>
    </source>
</evidence>
<dbReference type="PANTHER" id="PTHR43124:SF3">
    <property type="entry name" value="CHLORAMPHENICOL EFFLUX PUMP RV0191"/>
    <property type="match status" value="1"/>
</dbReference>
<dbReference type="InterPro" id="IPR020846">
    <property type="entry name" value="MFS_dom"/>
</dbReference>
<keyword evidence="5 6" id="KW-0472">Membrane</keyword>
<feature type="transmembrane region" description="Helical" evidence="6">
    <location>
        <begin position="21"/>
        <end position="40"/>
    </location>
</feature>
<organism evidence="8">
    <name type="scientific">marine metagenome</name>
    <dbReference type="NCBI Taxonomy" id="408172"/>
    <lineage>
        <taxon>unclassified sequences</taxon>
        <taxon>metagenomes</taxon>
        <taxon>ecological metagenomes</taxon>
    </lineage>
</organism>
<dbReference type="InterPro" id="IPR011701">
    <property type="entry name" value="MFS"/>
</dbReference>
<name>A0A382H3W9_9ZZZZ</name>
<dbReference type="GO" id="GO:0022857">
    <property type="term" value="F:transmembrane transporter activity"/>
    <property type="evidence" value="ECO:0007669"/>
    <property type="project" value="InterPro"/>
</dbReference>
<dbReference type="Pfam" id="PF07690">
    <property type="entry name" value="MFS_1"/>
    <property type="match status" value="1"/>
</dbReference>
<evidence type="ECO:0000313" key="8">
    <source>
        <dbReference type="EMBL" id="SVB81825.1"/>
    </source>
</evidence>
<evidence type="ECO:0000256" key="1">
    <source>
        <dbReference type="ARBA" id="ARBA00004651"/>
    </source>
</evidence>
<evidence type="ECO:0000259" key="7">
    <source>
        <dbReference type="PROSITE" id="PS50850"/>
    </source>
</evidence>
<feature type="domain" description="Major facilitator superfamily (MFS) profile" evidence="7">
    <location>
        <begin position="18"/>
        <end position="109"/>
    </location>
</feature>
<gene>
    <name evidence="8" type="ORF">METZ01_LOCUS234679</name>
</gene>
<dbReference type="SUPFAM" id="SSF103473">
    <property type="entry name" value="MFS general substrate transporter"/>
    <property type="match status" value="1"/>
</dbReference>
<dbReference type="EMBL" id="UINC01058955">
    <property type="protein sequence ID" value="SVB81825.1"/>
    <property type="molecule type" value="Genomic_DNA"/>
</dbReference>
<keyword evidence="2" id="KW-1003">Cell membrane</keyword>
<dbReference type="Gene3D" id="1.20.1250.20">
    <property type="entry name" value="MFS general substrate transporter like domains"/>
    <property type="match status" value="1"/>
</dbReference>
<feature type="transmembrane region" description="Helical" evidence="6">
    <location>
        <begin position="52"/>
        <end position="76"/>
    </location>
</feature>